<evidence type="ECO:0000313" key="2">
    <source>
        <dbReference type="Proteomes" id="UP000183403"/>
    </source>
</evidence>
<comment type="caution">
    <text evidence="1">The sequence shown here is derived from an EMBL/GenBank/DDBJ whole genome shotgun (WGS) entry which is preliminary data.</text>
</comment>
<evidence type="ECO:0000313" key="1">
    <source>
        <dbReference type="EMBL" id="OIR15230.1"/>
    </source>
</evidence>
<dbReference type="EMBL" id="MIYV01000001">
    <property type="protein sequence ID" value="OIR15230.1"/>
    <property type="molecule type" value="Genomic_DNA"/>
</dbReference>
<dbReference type="Proteomes" id="UP000183403">
    <property type="component" value="Unassembled WGS sequence"/>
</dbReference>
<organism evidence="1 2">
    <name type="scientific">Marine Group III euryarchaeote CG-Epi6</name>
    <dbReference type="NCBI Taxonomy" id="1889000"/>
    <lineage>
        <taxon>Archaea</taxon>
        <taxon>Methanobacteriati</taxon>
        <taxon>Thermoplasmatota</taxon>
        <taxon>Thermoplasmata</taxon>
        <taxon>Candidatus Thermoprofundales</taxon>
    </lineage>
</organism>
<accession>A0A1J5TT64</accession>
<reference evidence="1 2" key="1">
    <citation type="submission" date="2016-08" db="EMBL/GenBank/DDBJ databases">
        <title>New Insights into Marine Group III Euryarchaeota, from dark to light.</title>
        <authorList>
            <person name="Haro-Moreno J.M."/>
            <person name="Rodriguez-Valera F."/>
            <person name="Lopez-Garcia P."/>
            <person name="Moreira D."/>
            <person name="Martin-Cuadrado A.B."/>
        </authorList>
    </citation>
    <scope>NUCLEOTIDE SEQUENCE [LARGE SCALE GENOMIC DNA]</scope>
    <source>
        <strain evidence="1">CG-Epi6</strain>
    </source>
</reference>
<proteinExistence type="predicted"/>
<protein>
    <submittedName>
        <fullName evidence="1">Uncharacterized protein</fullName>
    </submittedName>
</protein>
<dbReference type="AlphaFoldDB" id="A0A1J5TT64"/>
<sequence length="63" mass="7351">MVSFKEHKQTLCGHSATEQEFRRMKMFADKDVTCKRCLNLYNAHLERSETPLETNTHPLKAKA</sequence>
<name>A0A1J5TT64_9ARCH</name>
<gene>
    <name evidence="1" type="ORF">BEU03_00015</name>
</gene>